<organism evidence="1 2">
    <name type="scientific">Pristionchus pacificus</name>
    <name type="common">Parasitic nematode worm</name>
    <dbReference type="NCBI Taxonomy" id="54126"/>
    <lineage>
        <taxon>Eukaryota</taxon>
        <taxon>Metazoa</taxon>
        <taxon>Ecdysozoa</taxon>
        <taxon>Nematoda</taxon>
        <taxon>Chromadorea</taxon>
        <taxon>Rhabditida</taxon>
        <taxon>Rhabditina</taxon>
        <taxon>Diplogasteromorpha</taxon>
        <taxon>Diplogasteroidea</taxon>
        <taxon>Neodiplogasteridae</taxon>
        <taxon>Pristionchus</taxon>
    </lineage>
</organism>
<dbReference type="Pfam" id="PF10326">
    <property type="entry name" value="7TM_GPCR_Str"/>
    <property type="match status" value="1"/>
</dbReference>
<sequence>MNTRSMGTMRFQKQLFKCLIYQTVIPLITAYFPVGICIFAPIAGFAWPPLAFLFPNICCIHPLFDGLVVMFTVTEYRLFVGVVCFTSDEESKLITRRLMNGEEWSPIIHSKETEELEKEHSMVLAGNH</sequence>
<dbReference type="PANTHER" id="PTHR45907">
    <property type="entry name" value="SERPENTINE RECEPTOR, CLASS J"/>
    <property type="match status" value="1"/>
</dbReference>
<proteinExistence type="predicted"/>
<dbReference type="InterPro" id="IPR019428">
    <property type="entry name" value="7TM_GPCR_serpentine_rcpt_Str"/>
</dbReference>
<reference evidence="2" key="1">
    <citation type="journal article" date="2008" name="Nat. Genet.">
        <title>The Pristionchus pacificus genome provides a unique perspective on nematode lifestyle and parasitism.</title>
        <authorList>
            <person name="Dieterich C."/>
            <person name="Clifton S.W."/>
            <person name="Schuster L.N."/>
            <person name="Chinwalla A."/>
            <person name="Delehaunty K."/>
            <person name="Dinkelacker I."/>
            <person name="Fulton L."/>
            <person name="Fulton R."/>
            <person name="Godfrey J."/>
            <person name="Minx P."/>
            <person name="Mitreva M."/>
            <person name="Roeseler W."/>
            <person name="Tian H."/>
            <person name="Witte H."/>
            <person name="Yang S.P."/>
            <person name="Wilson R.K."/>
            <person name="Sommer R.J."/>
        </authorList>
    </citation>
    <scope>NUCLEOTIDE SEQUENCE [LARGE SCALE GENOMIC DNA]</scope>
    <source>
        <strain evidence="2">PS312</strain>
    </source>
</reference>
<evidence type="ECO:0000313" key="1">
    <source>
        <dbReference type="EnsemblMetazoa" id="PPA45128.1"/>
    </source>
</evidence>
<dbReference type="EnsemblMetazoa" id="PPA45128.1">
    <property type="protein sequence ID" value="PPA45128.1"/>
    <property type="gene ID" value="WBGene00283497"/>
</dbReference>
<dbReference type="PANTHER" id="PTHR45907:SF16">
    <property type="entry name" value="SERPENTINE RECEPTOR, CLASS J"/>
    <property type="match status" value="1"/>
</dbReference>
<dbReference type="AlphaFoldDB" id="A0A2A6BEI6"/>
<evidence type="ECO:0000313" key="2">
    <source>
        <dbReference type="Proteomes" id="UP000005239"/>
    </source>
</evidence>
<name>A0A2A6BEI6_PRIPA</name>
<dbReference type="OrthoDB" id="5860156at2759"/>
<reference evidence="1" key="2">
    <citation type="submission" date="2022-06" db="UniProtKB">
        <authorList>
            <consortium name="EnsemblMetazoa"/>
        </authorList>
    </citation>
    <scope>IDENTIFICATION</scope>
    <source>
        <strain evidence="1">PS312</strain>
    </source>
</reference>
<keyword evidence="2" id="KW-1185">Reference proteome</keyword>
<dbReference type="InterPro" id="IPR019423">
    <property type="entry name" value="7TM_GPCR_serpentine_rcpt_Srj"/>
</dbReference>
<accession>A0A8R1V5N4</accession>
<gene>
    <name evidence="1" type="primary">WBGene00283497</name>
</gene>
<dbReference type="Proteomes" id="UP000005239">
    <property type="component" value="Unassembled WGS sequence"/>
</dbReference>
<protein>
    <submittedName>
        <fullName evidence="1">G protein-coupled receptor</fullName>
    </submittedName>
</protein>
<accession>A0A2A6BEI6</accession>